<reference evidence="1" key="1">
    <citation type="submission" date="2017-02" db="UniProtKB">
        <authorList>
            <consortium name="WormBaseParasite"/>
        </authorList>
    </citation>
    <scope>IDENTIFICATION</scope>
</reference>
<proteinExistence type="predicted"/>
<protein>
    <submittedName>
        <fullName evidence="1">Peptidylprolyl isomerase</fullName>
    </submittedName>
</protein>
<dbReference type="WBParaSite" id="EVEC_0000490901-mRNA-1">
    <property type="protein sequence ID" value="EVEC_0000490901-mRNA-1"/>
    <property type="gene ID" value="EVEC_0000490901"/>
</dbReference>
<accession>A0A0N4V491</accession>
<name>A0A0N4V491_ENTVE</name>
<sequence>LIPTFSDNLTKWLSFWNSLKNCLEKNNKLNNIQKVSQSKVLAGETKNKRTLKERYDKPEEAAEILVIKSVDLPVGNSRIIIDINHIIIRMLIEKKIPLPMLMKAKRKQYE</sequence>
<evidence type="ECO:0000313" key="1">
    <source>
        <dbReference type="WBParaSite" id="EVEC_0000490901-mRNA-1"/>
    </source>
</evidence>
<organism evidence="1">
    <name type="scientific">Enterobius vermicularis</name>
    <name type="common">Human pinworm</name>
    <dbReference type="NCBI Taxonomy" id="51028"/>
    <lineage>
        <taxon>Eukaryota</taxon>
        <taxon>Metazoa</taxon>
        <taxon>Ecdysozoa</taxon>
        <taxon>Nematoda</taxon>
        <taxon>Chromadorea</taxon>
        <taxon>Rhabditida</taxon>
        <taxon>Spirurina</taxon>
        <taxon>Oxyuridomorpha</taxon>
        <taxon>Oxyuroidea</taxon>
        <taxon>Oxyuridae</taxon>
        <taxon>Enterobius</taxon>
    </lineage>
</organism>
<dbReference type="AlphaFoldDB" id="A0A0N4V491"/>